<dbReference type="PIRSF" id="PIRSF000126">
    <property type="entry name" value="11-beta-HSD1"/>
    <property type="match status" value="1"/>
</dbReference>
<evidence type="ECO:0000313" key="5">
    <source>
        <dbReference type="Proteomes" id="UP000005573"/>
    </source>
</evidence>
<dbReference type="Proteomes" id="UP000005573">
    <property type="component" value="Unassembled WGS sequence"/>
</dbReference>
<comment type="similarity">
    <text evidence="1 3">Belongs to the short-chain dehydrogenases/reductases (SDR) family.</text>
</comment>
<accession>E6LW20</accession>
<dbReference type="InterPro" id="IPR002347">
    <property type="entry name" value="SDR_fam"/>
</dbReference>
<dbReference type="GO" id="GO:0016491">
    <property type="term" value="F:oxidoreductase activity"/>
    <property type="evidence" value="ECO:0007669"/>
    <property type="project" value="UniProtKB-KW"/>
</dbReference>
<dbReference type="EMBL" id="AEPY01000001">
    <property type="protein sequence ID" value="EFU80905.1"/>
    <property type="molecule type" value="Genomic_DNA"/>
</dbReference>
<dbReference type="PANTHER" id="PTHR44196:SF2">
    <property type="entry name" value="SHORT-CHAIN DEHYDROGENASE-RELATED"/>
    <property type="match status" value="1"/>
</dbReference>
<dbReference type="RefSeq" id="WP_004008540.1">
    <property type="nucleotide sequence ID" value="NZ_GL622340.1"/>
</dbReference>
<dbReference type="PANTHER" id="PTHR44196">
    <property type="entry name" value="DEHYDROGENASE/REDUCTASE SDR FAMILY MEMBER 7B"/>
    <property type="match status" value="1"/>
</dbReference>
<dbReference type="PRINTS" id="PR00080">
    <property type="entry name" value="SDRFAMILY"/>
</dbReference>
<gene>
    <name evidence="4" type="ORF">HMPREF0388_0057</name>
</gene>
<dbReference type="PRINTS" id="PR00081">
    <property type="entry name" value="GDHRDH"/>
</dbReference>
<reference evidence="4 5" key="1">
    <citation type="submission" date="2010-12" db="EMBL/GenBank/DDBJ databases">
        <authorList>
            <person name="Muzny D."/>
            <person name="Qin X."/>
            <person name="Deng J."/>
            <person name="Jiang H."/>
            <person name="Liu Y."/>
            <person name="Qu J."/>
            <person name="Song X.-Z."/>
            <person name="Zhang L."/>
            <person name="Thornton R."/>
            <person name="Coyle M."/>
            <person name="Francisco L."/>
            <person name="Jackson L."/>
            <person name="Javaid M."/>
            <person name="Korchina V."/>
            <person name="Kovar C."/>
            <person name="Mata R."/>
            <person name="Mathew T."/>
            <person name="Ngo R."/>
            <person name="Nguyen L."/>
            <person name="Nguyen N."/>
            <person name="Okwuonu G."/>
            <person name="Ongeri F."/>
            <person name="Pham C."/>
            <person name="Simmons D."/>
            <person name="Wilczek-Boney K."/>
            <person name="Hale W."/>
            <person name="Jakkamsetti A."/>
            <person name="Pham P."/>
            <person name="Ruth R."/>
            <person name="San Lucas F."/>
            <person name="Warren J."/>
            <person name="Zhang J."/>
            <person name="Zhao Z."/>
            <person name="Zhou C."/>
            <person name="Zhu D."/>
            <person name="Lee S."/>
            <person name="Bess C."/>
            <person name="Blankenburg K."/>
            <person name="Forbes L."/>
            <person name="Fu Q."/>
            <person name="Gubbala S."/>
            <person name="Hirani K."/>
            <person name="Jayaseelan J.C."/>
            <person name="Lara F."/>
            <person name="Munidasa M."/>
            <person name="Palculict T."/>
            <person name="Patil S."/>
            <person name="Pu L.-L."/>
            <person name="Saada N."/>
            <person name="Tang L."/>
            <person name="Weissenberger G."/>
            <person name="Zhu Y."/>
            <person name="Hemphill L."/>
            <person name="Shang Y."/>
            <person name="Youmans B."/>
            <person name="Ayvaz T."/>
            <person name="Ross M."/>
            <person name="Santibanez J."/>
            <person name="Aqrawi P."/>
            <person name="Gross S."/>
            <person name="Joshi V."/>
            <person name="Fowler G."/>
            <person name="Nazareth L."/>
            <person name="Reid J."/>
            <person name="Worley K."/>
            <person name="Petrosino J."/>
            <person name="Highlander S."/>
            <person name="Gibbs R."/>
        </authorList>
    </citation>
    <scope>NUCLEOTIDE SEQUENCE [LARGE SCALE GENOMIC DNA]</scope>
    <source>
        <strain evidence="4 5">ATCC 51333</strain>
    </source>
</reference>
<dbReference type="GO" id="GO:0016020">
    <property type="term" value="C:membrane"/>
    <property type="evidence" value="ECO:0007669"/>
    <property type="project" value="TreeGrafter"/>
</dbReference>
<dbReference type="AlphaFoldDB" id="E6LW20"/>
<evidence type="ECO:0000313" key="4">
    <source>
        <dbReference type="EMBL" id="EFU80905.1"/>
    </source>
</evidence>
<dbReference type="InterPro" id="IPR036291">
    <property type="entry name" value="NAD(P)-bd_dom_sf"/>
</dbReference>
<dbReference type="CDD" id="cd05233">
    <property type="entry name" value="SDR_c"/>
    <property type="match status" value="1"/>
</dbReference>
<keyword evidence="2" id="KW-0560">Oxidoreductase</keyword>
<sequence length="294" mass="32191">MAKWALITGASSGLGEEFAWQLAAEPLNVVLVARRQERLQALAQRIHATLGVKTEVLAQDLSTKTGQDAVIHRLRDDSRPIAVLVNNAGFGLGQNFVGGQWEREDEALEVMVRALCRLTFEGARAMGSRTHRHEPRKVERLLQRLTGRPAIGKVSGGGAIINVSSATAYTAMGTYAAIKTWVRFFSESVSTELRGTGVSVTALAPGLMKTEFHQSAQMNDSVWPEYGFISPESVVATAIEAARRRRALVTPTVRYKIAMAGARLAPRWLIRALINSRLFSRALSPNTETKRNAK</sequence>
<dbReference type="Gene3D" id="3.40.50.720">
    <property type="entry name" value="NAD(P)-binding Rossmann-like Domain"/>
    <property type="match status" value="1"/>
</dbReference>
<evidence type="ECO:0000256" key="3">
    <source>
        <dbReference type="RuleBase" id="RU000363"/>
    </source>
</evidence>
<name>E6LW20_9ACTO</name>
<dbReference type="HOGENOM" id="CLU_010194_2_1_11"/>
<evidence type="ECO:0000256" key="2">
    <source>
        <dbReference type="ARBA" id="ARBA00023002"/>
    </source>
</evidence>
<proteinExistence type="inferred from homology"/>
<dbReference type="SUPFAM" id="SSF51735">
    <property type="entry name" value="NAD(P)-binding Rossmann-fold domains"/>
    <property type="match status" value="1"/>
</dbReference>
<comment type="caution">
    <text evidence="4">The sequence shown here is derived from an EMBL/GenBank/DDBJ whole genome shotgun (WGS) entry which is preliminary data.</text>
</comment>
<organism evidence="4 5">
    <name type="scientific">Mobiluncus curtisii ATCC 51333</name>
    <dbReference type="NCBI Taxonomy" id="887326"/>
    <lineage>
        <taxon>Bacteria</taxon>
        <taxon>Bacillati</taxon>
        <taxon>Actinomycetota</taxon>
        <taxon>Actinomycetes</taxon>
        <taxon>Actinomycetales</taxon>
        <taxon>Actinomycetaceae</taxon>
        <taxon>Mobiluncus</taxon>
    </lineage>
</organism>
<dbReference type="Pfam" id="PF00106">
    <property type="entry name" value="adh_short"/>
    <property type="match status" value="2"/>
</dbReference>
<evidence type="ECO:0000256" key="1">
    <source>
        <dbReference type="ARBA" id="ARBA00006484"/>
    </source>
</evidence>
<protein>
    <submittedName>
        <fullName evidence="4">Oxidoreductase, short chain dehydrogenase/reductase family protein</fullName>
    </submittedName>
</protein>